<evidence type="ECO:0000313" key="6">
    <source>
        <dbReference type="Proteomes" id="UP000274033"/>
    </source>
</evidence>
<feature type="compositionally biased region" description="Polar residues" evidence="2">
    <location>
        <begin position="334"/>
        <end position="347"/>
    </location>
</feature>
<evidence type="ECO:0000256" key="1">
    <source>
        <dbReference type="ARBA" id="ARBA00022729"/>
    </source>
</evidence>
<evidence type="ECO:0000259" key="4">
    <source>
        <dbReference type="PROSITE" id="PS51272"/>
    </source>
</evidence>
<dbReference type="Proteomes" id="UP000274033">
    <property type="component" value="Unassembled WGS sequence"/>
</dbReference>
<dbReference type="OrthoDB" id="2727970at2"/>
<comment type="caution">
    <text evidence="5">The sequence shown here is derived from an EMBL/GenBank/DDBJ whole genome shotgun (WGS) entry which is preliminary data.</text>
</comment>
<sequence length="347" mass="38930">MKTISKAITTVGLASAMLLSSVGGAAAAEVHYKDVKKTDNFYNSVDFLIEQNAISKTLPKFRPYENITRGQFASIFAKILGLDVSNIENPGFTDVPKTHQFYKYVAALENYGVIGGYGNGKFGVNDQLTRGQMAGILMKAYGIPVIHSEGYASLKSNFGESNLVKSNDIFDGYDFKNGQWNDELETLEYFGVLGGYKDGNLYPNKPINRSQFANMIYKMEDYGFGYYHYQYVDSIFDDFATIGVSEEEADEKFNEFINSNELVEFVTMYPIPSDISSDDYDLVMTVYPVKEGEMIFEDINAKIVVEYSEEDGWWISVEKISEESTTPTTEDPNIENTDSENTGIVTE</sequence>
<dbReference type="PANTHER" id="PTHR43308:SF1">
    <property type="entry name" value="OUTER MEMBRANE PROTEIN ALPHA"/>
    <property type="match status" value="1"/>
</dbReference>
<dbReference type="Pfam" id="PF00395">
    <property type="entry name" value="SLH"/>
    <property type="match status" value="3"/>
</dbReference>
<dbReference type="PROSITE" id="PS51272">
    <property type="entry name" value="SLH"/>
    <property type="match status" value="3"/>
</dbReference>
<gene>
    <name evidence="5" type="ORF">EBB45_09300</name>
</gene>
<evidence type="ECO:0000256" key="2">
    <source>
        <dbReference type="SAM" id="MobiDB-lite"/>
    </source>
</evidence>
<evidence type="ECO:0000256" key="3">
    <source>
        <dbReference type="SAM" id="SignalP"/>
    </source>
</evidence>
<name>A0A3N9UEY1_9BACI</name>
<feature type="domain" description="SLH" evidence="4">
    <location>
        <begin position="28"/>
        <end position="85"/>
    </location>
</feature>
<organism evidence="5 6">
    <name type="scientific">Lysinibacillus composti</name>
    <dbReference type="NCBI Taxonomy" id="720633"/>
    <lineage>
        <taxon>Bacteria</taxon>
        <taxon>Bacillati</taxon>
        <taxon>Bacillota</taxon>
        <taxon>Bacilli</taxon>
        <taxon>Bacillales</taxon>
        <taxon>Bacillaceae</taxon>
        <taxon>Lysinibacillus</taxon>
    </lineage>
</organism>
<feature type="domain" description="SLH" evidence="4">
    <location>
        <begin position="167"/>
        <end position="230"/>
    </location>
</feature>
<feature type="signal peptide" evidence="3">
    <location>
        <begin position="1"/>
        <end position="27"/>
    </location>
</feature>
<dbReference type="EMBL" id="RRCT01000007">
    <property type="protein sequence ID" value="RQW74789.1"/>
    <property type="molecule type" value="Genomic_DNA"/>
</dbReference>
<keyword evidence="1 3" id="KW-0732">Signal</keyword>
<dbReference type="PANTHER" id="PTHR43308">
    <property type="entry name" value="OUTER MEMBRANE PROTEIN ALPHA-RELATED"/>
    <property type="match status" value="1"/>
</dbReference>
<reference evidence="5 6" key="1">
    <citation type="journal article" date="2013" name="J. Microbiol.">
        <title>Lysinibacillus chungkukjangi sp. nov., isolated from Chungkukjang, Korean fermented soybean food.</title>
        <authorList>
            <person name="Kim S.J."/>
            <person name="Jang Y.H."/>
            <person name="Hamada M."/>
            <person name="Ahn J.H."/>
            <person name="Weon H.Y."/>
            <person name="Suzuki K."/>
            <person name="Whang K.S."/>
            <person name="Kwon S.W."/>
        </authorList>
    </citation>
    <scope>NUCLEOTIDE SEQUENCE [LARGE SCALE GENOMIC DNA]</scope>
    <source>
        <strain evidence="5 6">MCCC 1A12701</strain>
    </source>
</reference>
<keyword evidence="6" id="KW-1185">Reference proteome</keyword>
<dbReference type="RefSeq" id="WP_124764213.1">
    <property type="nucleotide sequence ID" value="NZ_JAFBDY010000006.1"/>
</dbReference>
<proteinExistence type="predicted"/>
<protein>
    <submittedName>
        <fullName evidence="5">S-layer homology domain-containing protein</fullName>
    </submittedName>
</protein>
<feature type="chain" id="PRO_5018322844" evidence="3">
    <location>
        <begin position="28"/>
        <end position="347"/>
    </location>
</feature>
<evidence type="ECO:0000313" key="5">
    <source>
        <dbReference type="EMBL" id="RQW74789.1"/>
    </source>
</evidence>
<dbReference type="InterPro" id="IPR001119">
    <property type="entry name" value="SLH_dom"/>
</dbReference>
<dbReference type="AlphaFoldDB" id="A0A3N9UEY1"/>
<feature type="domain" description="SLH" evidence="4">
    <location>
        <begin position="88"/>
        <end position="151"/>
    </location>
</feature>
<dbReference type="InterPro" id="IPR051465">
    <property type="entry name" value="Cell_Envelope_Struct_Comp"/>
</dbReference>
<accession>A0A3N9UEY1</accession>
<feature type="region of interest" description="Disordered" evidence="2">
    <location>
        <begin position="319"/>
        <end position="347"/>
    </location>
</feature>